<evidence type="ECO:0000256" key="7">
    <source>
        <dbReference type="SAM" id="SignalP"/>
    </source>
</evidence>
<dbReference type="Gene3D" id="1.10.510.10">
    <property type="entry name" value="Transferase(Phosphotransferase) domain 1"/>
    <property type="match status" value="1"/>
</dbReference>
<evidence type="ECO:0000259" key="9">
    <source>
        <dbReference type="PROSITE" id="PS51285"/>
    </source>
</evidence>
<sequence length="223" mass="26040">QAFVCVFFFFWCVFECDIITPVEAFAYMHSKDIIYRDLKPENLVLDSKGYLKVTDFGFAKVVPEKTFTLCGTPDYLAPEIVTGQGHGRAVDWWTLGILIYEMLASFPPFFDEEPIETYRKIIRGRVKFPRYFSQEARELIRQLLRSRPVKRLGILKGGAQNIRSHEWFKAFTWKSLYDKTMEAPIVNKVKDHKDLSNFINNEEDHDDGEAKPVSPEEDFSDEF</sequence>
<dbReference type="Proteomes" id="UP000023152">
    <property type="component" value="Unassembled WGS sequence"/>
</dbReference>
<feature type="chain" id="PRO_5004974608" evidence="7">
    <location>
        <begin position="25"/>
        <end position="223"/>
    </location>
</feature>
<comment type="caution">
    <text evidence="10">The sequence shown here is derived from an EMBL/GenBank/DDBJ whole genome shotgun (WGS) entry which is preliminary data.</text>
</comment>
<dbReference type="InterPro" id="IPR008271">
    <property type="entry name" value="Ser/Thr_kinase_AS"/>
</dbReference>
<dbReference type="InterPro" id="IPR000961">
    <property type="entry name" value="AGC-kinase_C"/>
</dbReference>
<evidence type="ECO:0000313" key="11">
    <source>
        <dbReference type="Proteomes" id="UP000023152"/>
    </source>
</evidence>
<keyword evidence="2" id="KW-0808">Transferase</keyword>
<dbReference type="PANTHER" id="PTHR24353">
    <property type="entry name" value="CYCLIC NUCLEOTIDE-DEPENDENT PROTEIN KINASE"/>
    <property type="match status" value="1"/>
</dbReference>
<dbReference type="Gene3D" id="3.30.200.20">
    <property type="entry name" value="Phosphorylase Kinase, domain 1"/>
    <property type="match status" value="1"/>
</dbReference>
<evidence type="ECO:0000256" key="1">
    <source>
        <dbReference type="ARBA" id="ARBA00022527"/>
    </source>
</evidence>
<name>X6LB35_RETFI</name>
<dbReference type="SMART" id="SM00220">
    <property type="entry name" value="S_TKc"/>
    <property type="match status" value="1"/>
</dbReference>
<dbReference type="OMA" id="IMSSIRF"/>
<dbReference type="PROSITE" id="PS51285">
    <property type="entry name" value="AGC_KINASE_CTER"/>
    <property type="match status" value="1"/>
</dbReference>
<dbReference type="PROSITE" id="PS00108">
    <property type="entry name" value="PROTEIN_KINASE_ST"/>
    <property type="match status" value="1"/>
</dbReference>
<evidence type="ECO:0000256" key="5">
    <source>
        <dbReference type="ARBA" id="ARBA00022840"/>
    </source>
</evidence>
<dbReference type="SUPFAM" id="SSF56112">
    <property type="entry name" value="Protein kinase-like (PK-like)"/>
    <property type="match status" value="1"/>
</dbReference>
<keyword evidence="4 10" id="KW-0418">Kinase</keyword>
<evidence type="ECO:0000256" key="3">
    <source>
        <dbReference type="ARBA" id="ARBA00022741"/>
    </source>
</evidence>
<keyword evidence="5" id="KW-0067">ATP-binding</keyword>
<feature type="domain" description="Protein kinase" evidence="8">
    <location>
        <begin position="1"/>
        <end position="168"/>
    </location>
</feature>
<dbReference type="OrthoDB" id="63267at2759"/>
<dbReference type="EMBL" id="ASPP01045875">
    <property type="protein sequence ID" value="ETN98753.1"/>
    <property type="molecule type" value="Genomic_DNA"/>
</dbReference>
<keyword evidence="3" id="KW-0547">Nucleotide-binding</keyword>
<evidence type="ECO:0000256" key="6">
    <source>
        <dbReference type="SAM" id="MobiDB-lite"/>
    </source>
</evidence>
<dbReference type="InterPro" id="IPR011009">
    <property type="entry name" value="Kinase-like_dom_sf"/>
</dbReference>
<feature type="region of interest" description="Disordered" evidence="6">
    <location>
        <begin position="198"/>
        <end position="223"/>
    </location>
</feature>
<feature type="non-terminal residue" evidence="10">
    <location>
        <position position="1"/>
    </location>
</feature>
<dbReference type="FunFam" id="1.10.510.10:FF:000005">
    <property type="entry name" value="cAMP-dependent protein kinase catalytic subunit alpha"/>
    <property type="match status" value="1"/>
</dbReference>
<evidence type="ECO:0000256" key="4">
    <source>
        <dbReference type="ARBA" id="ARBA00022777"/>
    </source>
</evidence>
<keyword evidence="1" id="KW-0723">Serine/threonine-protein kinase</keyword>
<keyword evidence="11" id="KW-1185">Reference proteome</keyword>
<evidence type="ECO:0000256" key="2">
    <source>
        <dbReference type="ARBA" id="ARBA00022679"/>
    </source>
</evidence>
<feature type="domain" description="AGC-kinase C-terminal" evidence="9">
    <location>
        <begin position="169"/>
        <end position="223"/>
    </location>
</feature>
<dbReference type="InterPro" id="IPR000719">
    <property type="entry name" value="Prot_kinase_dom"/>
</dbReference>
<proteinExistence type="predicted"/>
<evidence type="ECO:0000259" key="8">
    <source>
        <dbReference type="PROSITE" id="PS50011"/>
    </source>
</evidence>
<dbReference type="Pfam" id="PF00069">
    <property type="entry name" value="Pkinase"/>
    <property type="match status" value="1"/>
</dbReference>
<reference evidence="10 11" key="1">
    <citation type="journal article" date="2013" name="Curr. Biol.">
        <title>The Genome of the Foraminiferan Reticulomyxa filosa.</title>
        <authorList>
            <person name="Glockner G."/>
            <person name="Hulsmann N."/>
            <person name="Schleicher M."/>
            <person name="Noegel A.A."/>
            <person name="Eichinger L."/>
            <person name="Gallinger C."/>
            <person name="Pawlowski J."/>
            <person name="Sierra R."/>
            <person name="Euteneuer U."/>
            <person name="Pillet L."/>
            <person name="Moustafa A."/>
            <person name="Platzer M."/>
            <person name="Groth M."/>
            <person name="Szafranski K."/>
            <person name="Schliwa M."/>
        </authorList>
    </citation>
    <scope>NUCLEOTIDE SEQUENCE [LARGE SCALE GENOMIC DNA]</scope>
</reference>
<dbReference type="GO" id="GO:0004674">
    <property type="term" value="F:protein serine/threonine kinase activity"/>
    <property type="evidence" value="ECO:0007669"/>
    <property type="project" value="UniProtKB-KW"/>
</dbReference>
<evidence type="ECO:0000313" key="10">
    <source>
        <dbReference type="EMBL" id="ETN98753.1"/>
    </source>
</evidence>
<accession>X6LB35</accession>
<dbReference type="GO" id="GO:0005524">
    <property type="term" value="F:ATP binding"/>
    <property type="evidence" value="ECO:0007669"/>
    <property type="project" value="UniProtKB-KW"/>
</dbReference>
<dbReference type="PROSITE" id="PS50011">
    <property type="entry name" value="PROTEIN_KINASE_DOM"/>
    <property type="match status" value="1"/>
</dbReference>
<keyword evidence="7" id="KW-0732">Signal</keyword>
<feature type="signal peptide" evidence="7">
    <location>
        <begin position="1"/>
        <end position="24"/>
    </location>
</feature>
<protein>
    <submittedName>
        <fullName evidence="10">Protein kinase A catalytic subunit isoform 1</fullName>
    </submittedName>
</protein>
<dbReference type="AlphaFoldDB" id="X6LB35"/>
<organism evidence="10 11">
    <name type="scientific">Reticulomyxa filosa</name>
    <dbReference type="NCBI Taxonomy" id="46433"/>
    <lineage>
        <taxon>Eukaryota</taxon>
        <taxon>Sar</taxon>
        <taxon>Rhizaria</taxon>
        <taxon>Retaria</taxon>
        <taxon>Foraminifera</taxon>
        <taxon>Monothalamids</taxon>
        <taxon>Reticulomyxidae</taxon>
        <taxon>Reticulomyxa</taxon>
    </lineage>
</organism>
<gene>
    <name evidence="10" type="ORF">RFI_38734</name>
</gene>